<evidence type="ECO:0000256" key="2">
    <source>
        <dbReference type="ARBA" id="ARBA00022801"/>
    </source>
</evidence>
<dbReference type="Pfam" id="PF02836">
    <property type="entry name" value="Glyco_hydro_2_C"/>
    <property type="match status" value="1"/>
</dbReference>
<comment type="similarity">
    <text evidence="1">Belongs to the glycosyl hydrolase 2 family.</text>
</comment>
<dbReference type="GO" id="GO:0016787">
    <property type="term" value="F:hydrolase activity"/>
    <property type="evidence" value="ECO:0007669"/>
    <property type="project" value="UniProtKB-KW"/>
</dbReference>
<reference evidence="7" key="1">
    <citation type="journal article" date="2019" name="Int. J. Syst. Evol. Microbiol.">
        <title>The Global Catalogue of Microorganisms (GCM) 10K type strain sequencing project: providing services to taxonomists for standard genome sequencing and annotation.</title>
        <authorList>
            <consortium name="The Broad Institute Genomics Platform"/>
            <consortium name="The Broad Institute Genome Sequencing Center for Infectious Disease"/>
            <person name="Wu L."/>
            <person name="Ma J."/>
        </authorList>
    </citation>
    <scope>NUCLEOTIDE SEQUENCE [LARGE SCALE GENOMIC DNA]</scope>
    <source>
        <strain evidence="7">CGMCC 4.7466</strain>
    </source>
</reference>
<dbReference type="InterPro" id="IPR006104">
    <property type="entry name" value="Glyco_hydro_2_N"/>
</dbReference>
<dbReference type="InterPro" id="IPR036116">
    <property type="entry name" value="FN3_sf"/>
</dbReference>
<dbReference type="Gene3D" id="2.60.40.10">
    <property type="entry name" value="Immunoglobulins"/>
    <property type="match status" value="3"/>
</dbReference>
<gene>
    <name evidence="6" type="ORF">ACFPFU_08775</name>
</gene>
<dbReference type="EMBL" id="JBHSJJ010000004">
    <property type="protein sequence ID" value="MFC4871776.1"/>
    <property type="molecule type" value="Genomic_DNA"/>
</dbReference>
<dbReference type="Pfam" id="PF00703">
    <property type="entry name" value="Glyco_hydro_2"/>
    <property type="match status" value="1"/>
</dbReference>
<dbReference type="SUPFAM" id="SSF49265">
    <property type="entry name" value="Fibronectin type III"/>
    <property type="match status" value="1"/>
</dbReference>
<evidence type="ECO:0000256" key="4">
    <source>
        <dbReference type="SAM" id="SignalP"/>
    </source>
</evidence>
<evidence type="ECO:0000313" key="7">
    <source>
        <dbReference type="Proteomes" id="UP001595818"/>
    </source>
</evidence>
<dbReference type="PANTHER" id="PTHR42732:SF1">
    <property type="entry name" value="BETA-MANNOSIDASE"/>
    <property type="match status" value="1"/>
</dbReference>
<dbReference type="Gene3D" id="3.20.20.80">
    <property type="entry name" value="Glycosidases"/>
    <property type="match status" value="1"/>
</dbReference>
<protein>
    <submittedName>
        <fullName evidence="6">Glycoside hydrolase family 2 TIM barrel-domain containing protein</fullName>
    </submittedName>
</protein>
<dbReference type="SUPFAM" id="SSF49785">
    <property type="entry name" value="Galactose-binding domain-like"/>
    <property type="match status" value="1"/>
</dbReference>
<accession>A0ABV9SZQ5</accession>
<dbReference type="InterPro" id="IPR006101">
    <property type="entry name" value="Glyco_hydro_2"/>
</dbReference>
<evidence type="ECO:0000256" key="3">
    <source>
        <dbReference type="ARBA" id="ARBA00023295"/>
    </source>
</evidence>
<name>A0ABV9SZQ5_9BACT</name>
<evidence type="ECO:0000259" key="5">
    <source>
        <dbReference type="PROSITE" id="PS50853"/>
    </source>
</evidence>
<dbReference type="Proteomes" id="UP001595818">
    <property type="component" value="Unassembled WGS sequence"/>
</dbReference>
<dbReference type="InterPro" id="IPR013783">
    <property type="entry name" value="Ig-like_fold"/>
</dbReference>
<dbReference type="SUPFAM" id="SSF49303">
    <property type="entry name" value="beta-Galactosidase/glucuronidase domain"/>
    <property type="match status" value="1"/>
</dbReference>
<dbReference type="SMART" id="SM00060">
    <property type="entry name" value="FN3"/>
    <property type="match status" value="2"/>
</dbReference>
<dbReference type="PRINTS" id="PR00132">
    <property type="entry name" value="GLHYDRLASE2"/>
</dbReference>
<dbReference type="PROSITE" id="PS50853">
    <property type="entry name" value="FN3"/>
    <property type="match status" value="1"/>
</dbReference>
<feature type="domain" description="Fibronectin type-III" evidence="5">
    <location>
        <begin position="857"/>
        <end position="945"/>
    </location>
</feature>
<dbReference type="Pfam" id="PF00041">
    <property type="entry name" value="fn3"/>
    <property type="match status" value="1"/>
</dbReference>
<evidence type="ECO:0000313" key="6">
    <source>
        <dbReference type="EMBL" id="MFC4871776.1"/>
    </source>
</evidence>
<dbReference type="InterPro" id="IPR008979">
    <property type="entry name" value="Galactose-bd-like_sf"/>
</dbReference>
<dbReference type="RefSeq" id="WP_377063568.1">
    <property type="nucleotide sequence ID" value="NZ_JBHSJJ010000004.1"/>
</dbReference>
<proteinExistence type="inferred from homology"/>
<evidence type="ECO:0000256" key="1">
    <source>
        <dbReference type="ARBA" id="ARBA00007401"/>
    </source>
</evidence>
<keyword evidence="2 6" id="KW-0378">Hydrolase</keyword>
<keyword evidence="7" id="KW-1185">Reference proteome</keyword>
<dbReference type="InterPro" id="IPR017853">
    <property type="entry name" value="GH"/>
</dbReference>
<feature type="signal peptide" evidence="4">
    <location>
        <begin position="1"/>
        <end position="27"/>
    </location>
</feature>
<dbReference type="InterPro" id="IPR036156">
    <property type="entry name" value="Beta-gal/glucu_dom_sf"/>
</dbReference>
<dbReference type="InterPro" id="IPR051913">
    <property type="entry name" value="GH2_Domain-Containing"/>
</dbReference>
<dbReference type="Gene3D" id="2.60.120.260">
    <property type="entry name" value="Galactose-binding domain-like"/>
    <property type="match status" value="1"/>
</dbReference>
<dbReference type="InterPro" id="IPR006102">
    <property type="entry name" value="Ig-like_GH2"/>
</dbReference>
<dbReference type="InterPro" id="IPR003961">
    <property type="entry name" value="FN3_dom"/>
</dbReference>
<dbReference type="Pfam" id="PF02837">
    <property type="entry name" value="Glyco_hydro_2_N"/>
    <property type="match status" value="1"/>
</dbReference>
<sequence length="945" mass="108110">MENNRVFRCLLCGLLFLMVDSAWPQHASYEDLTIDLNGPWLFKTDPNGIGESEGWFNVQQPGAFWHKMEVPGNWDLHNEYAHYVGKGWYQKSFTLPPELKDKTFILHFEAVYHDCTVWLNGRELGKNNSGFLPFEFEITPLLRQDEENTLTVCADNTFKRGAIWNWGGIRRPVTLRANEGVRVIHQHITPEVDLQKQTANVSIRLFLENHLNHPVTASGHVLLTAGNGFRKTVPFSLGIPAHSKGETVVKTTIDKKDFHLWHFDDPFIYRSSIKLNGSQNHPVSHAFGLRKIELDKETCEFKLNGESVRLMGLNLVPDGRTTGNTMPLWRIKQDVDLMKSLNGNLARLSHLPLPEEMLDYLDERGILIFSEIPLWGYDPLADPDKETPFEWLGRLVHLQYNHPSIIGWSTGNEIGYYPTAGDYVAKSIDFVRGLDSTRLVSNVTHTAHLEDDYIRFADMGLLNKYGKNLAPITRLQHEKHPDKVLFYSEYGIGQFGEGLDATIEIKPLLDSLRGFSYLMGASVWTYNDYRSSFVGTQELSENRAWGVVDAYRRKKQAYFDLQKEHAPFREMKVIPAVKEAAISLLPRTKLDLPAHPVRDYKVMFQLLDKDEKVMDGDLLDLPDIFPRDALWEEKVQWRAENPHALEVVLLSPQMDKVLDTMIYFQKPSRPADFEAFGGRIQQNNVPAQSGAIRVFYDKTPHATAYKLKYGIDNLDQETGPSREDFLDIGKLELDQTYLVQLVAINPAGETSSDPIRVKVGRRDFLPPGVRYVEPVNEGFFVAYVTDETDFLYRIRYREKDGPSGNDKIISSRTPGLMAVRRLKNGRPYTFEVQRITDNNSYSRWSKTYEVVPDGDQLPAVPWLKSVFLNKSEAVLSFVPVPKAIGYEIQYRTSGRGEARWHSFFLNRSEVNYGRIGDLQANQTYEFRIAAMNANGKSAYSPIIKR</sequence>
<dbReference type="InterPro" id="IPR006103">
    <property type="entry name" value="Glyco_hydro_2_cat"/>
</dbReference>
<organism evidence="6 7">
    <name type="scientific">Negadavirga shengliensis</name>
    <dbReference type="NCBI Taxonomy" id="1389218"/>
    <lineage>
        <taxon>Bacteria</taxon>
        <taxon>Pseudomonadati</taxon>
        <taxon>Bacteroidota</taxon>
        <taxon>Cytophagia</taxon>
        <taxon>Cytophagales</taxon>
        <taxon>Cyclobacteriaceae</taxon>
        <taxon>Negadavirga</taxon>
    </lineage>
</organism>
<dbReference type="CDD" id="cd00063">
    <property type="entry name" value="FN3"/>
    <property type="match status" value="1"/>
</dbReference>
<dbReference type="SUPFAM" id="SSF51445">
    <property type="entry name" value="(Trans)glycosidases"/>
    <property type="match status" value="1"/>
</dbReference>
<keyword evidence="3" id="KW-0326">Glycosidase</keyword>
<keyword evidence="4" id="KW-0732">Signal</keyword>
<dbReference type="PANTHER" id="PTHR42732">
    <property type="entry name" value="BETA-GALACTOSIDASE"/>
    <property type="match status" value="1"/>
</dbReference>
<feature type="chain" id="PRO_5046124442" evidence="4">
    <location>
        <begin position="28"/>
        <end position="945"/>
    </location>
</feature>
<comment type="caution">
    <text evidence="6">The sequence shown here is derived from an EMBL/GenBank/DDBJ whole genome shotgun (WGS) entry which is preliminary data.</text>
</comment>